<dbReference type="PROSITE" id="PS50206">
    <property type="entry name" value="RHODANESE_3"/>
    <property type="match status" value="2"/>
</dbReference>
<evidence type="ECO:0000313" key="4">
    <source>
        <dbReference type="EMBL" id="ONG57354.1"/>
    </source>
</evidence>
<dbReference type="SUPFAM" id="SSF52821">
    <property type="entry name" value="Rhodanese/Cell cycle control phosphatase"/>
    <property type="match status" value="2"/>
</dbReference>
<sequence>TQARPSPVVDGAWLAERLQDPRVRVIEVSVNPGLFKRGHIPGAFNVSWHRDLVDTVRRDIASREQIQDLLRRAGVEQDSTVVLYGDNNNWFAAWGAWVLDIYGVRDVRILDGGRAKWEAEGRQVSTRATTPRAGSLTLAAEPNGRLRARLADAVAIAEKRSGEALLDIRSPDEFSGRIFAPPGVPELAIRAGHIPGAVNVPWVQAVRADGTFKSVEELRALYAAVGIDGSKPIVVYCRIGERSSHSWFVLSKLLGYEVRQYDGSWTEYGNAVGVPVSNPAGTVWGAR</sequence>
<comment type="caution">
    <text evidence="4">The sequence shown here is derived from an EMBL/GenBank/DDBJ whole genome shotgun (WGS) entry which is preliminary data.</text>
</comment>
<feature type="domain" description="Rhodanese" evidence="3">
    <location>
        <begin position="159"/>
        <end position="277"/>
    </location>
</feature>
<gene>
    <name evidence="4" type="ORF">BKE38_04175</name>
</gene>
<keyword evidence="2 4" id="KW-0808">Transferase</keyword>
<evidence type="ECO:0000259" key="3">
    <source>
        <dbReference type="PROSITE" id="PS50206"/>
    </source>
</evidence>
<dbReference type="InterPro" id="IPR001763">
    <property type="entry name" value="Rhodanese-like_dom"/>
</dbReference>
<dbReference type="Proteomes" id="UP000188879">
    <property type="component" value="Unassembled WGS sequence"/>
</dbReference>
<dbReference type="InterPro" id="IPR036873">
    <property type="entry name" value="Rhodanese-like_dom_sf"/>
</dbReference>
<dbReference type="EMBL" id="MLCO01000026">
    <property type="protein sequence ID" value="ONG57354.1"/>
    <property type="molecule type" value="Genomic_DNA"/>
</dbReference>
<dbReference type="PROSITE" id="PS00380">
    <property type="entry name" value="RHODANESE_1"/>
    <property type="match status" value="1"/>
</dbReference>
<name>A0A1V2H7D4_9PROT</name>
<dbReference type="AlphaFoldDB" id="A0A1V2H7D4"/>
<dbReference type="RefSeq" id="WP_076956128.1">
    <property type="nucleotide sequence ID" value="NZ_MLCO01000026.1"/>
</dbReference>
<dbReference type="Gene3D" id="3.40.250.10">
    <property type="entry name" value="Rhodanese-like domain"/>
    <property type="match status" value="2"/>
</dbReference>
<keyword evidence="5" id="KW-1185">Reference proteome</keyword>
<proteinExistence type="predicted"/>
<dbReference type="InterPro" id="IPR001307">
    <property type="entry name" value="Thiosulphate_STrfase_CS"/>
</dbReference>
<dbReference type="OrthoDB" id="9781034at2"/>
<dbReference type="PROSITE" id="PS00683">
    <property type="entry name" value="RHODANESE_2"/>
    <property type="match status" value="1"/>
</dbReference>
<dbReference type="CDD" id="cd01448">
    <property type="entry name" value="TST_Repeat_1"/>
    <property type="match status" value="1"/>
</dbReference>
<dbReference type="GO" id="GO:0004792">
    <property type="term" value="F:thiosulfate-cyanide sulfurtransferase activity"/>
    <property type="evidence" value="ECO:0007669"/>
    <property type="project" value="InterPro"/>
</dbReference>
<feature type="domain" description="Rhodanese" evidence="3">
    <location>
        <begin position="19"/>
        <end position="126"/>
    </location>
</feature>
<dbReference type="SMART" id="SM00450">
    <property type="entry name" value="RHOD"/>
    <property type="match status" value="2"/>
</dbReference>
<accession>A0A1V2H7D4</accession>
<organism evidence="4 5">
    <name type="scientific">Teichococcus deserti</name>
    <dbReference type="NCBI Taxonomy" id="1817963"/>
    <lineage>
        <taxon>Bacteria</taxon>
        <taxon>Pseudomonadati</taxon>
        <taxon>Pseudomonadota</taxon>
        <taxon>Alphaproteobacteria</taxon>
        <taxon>Acetobacterales</taxon>
        <taxon>Roseomonadaceae</taxon>
        <taxon>Roseomonas</taxon>
    </lineage>
</organism>
<protein>
    <recommendedName>
        <fullName evidence="2">Sulfurtransferase</fullName>
    </recommendedName>
</protein>
<dbReference type="CDD" id="cd01449">
    <property type="entry name" value="TST_Repeat_2"/>
    <property type="match status" value="1"/>
</dbReference>
<evidence type="ECO:0000256" key="2">
    <source>
        <dbReference type="RuleBase" id="RU000507"/>
    </source>
</evidence>
<evidence type="ECO:0000313" key="5">
    <source>
        <dbReference type="Proteomes" id="UP000188879"/>
    </source>
</evidence>
<dbReference type="Pfam" id="PF00581">
    <property type="entry name" value="Rhodanese"/>
    <property type="match status" value="2"/>
</dbReference>
<dbReference type="InterPro" id="IPR051126">
    <property type="entry name" value="Thiosulfate_sulfurtransferase"/>
</dbReference>
<keyword evidence="1" id="KW-0677">Repeat</keyword>
<evidence type="ECO:0000256" key="1">
    <source>
        <dbReference type="ARBA" id="ARBA00022737"/>
    </source>
</evidence>
<dbReference type="PANTHER" id="PTHR43855">
    <property type="entry name" value="THIOSULFATE SULFURTRANSFERASE"/>
    <property type="match status" value="1"/>
</dbReference>
<feature type="non-terminal residue" evidence="4">
    <location>
        <position position="1"/>
    </location>
</feature>
<reference evidence="4 5" key="1">
    <citation type="submission" date="2016-10" db="EMBL/GenBank/DDBJ databases">
        <title>Draft Genome sequence of Roseomonas sp. strain M3.</title>
        <authorList>
            <person name="Subhash Y."/>
            <person name="Lee S."/>
        </authorList>
    </citation>
    <scope>NUCLEOTIDE SEQUENCE [LARGE SCALE GENOMIC DNA]</scope>
    <source>
        <strain evidence="4 5">M3</strain>
    </source>
</reference>
<dbReference type="PANTHER" id="PTHR43855:SF1">
    <property type="entry name" value="THIOSULFATE SULFURTRANSFERASE"/>
    <property type="match status" value="1"/>
</dbReference>